<reference evidence="1 2" key="1">
    <citation type="submission" date="2023-04" db="EMBL/GenBank/DDBJ databases">
        <title>Spirochaete genome identified in red abalone sample constitutes a novel genus.</title>
        <authorList>
            <person name="Sharma S.P."/>
            <person name="Purcell C.M."/>
            <person name="Hyde J.R."/>
            <person name="Severin A.J."/>
        </authorList>
    </citation>
    <scope>NUCLEOTIDE SEQUENCE [LARGE SCALE GENOMIC DNA]</scope>
    <source>
        <strain evidence="1 2">SP-2023</strain>
    </source>
</reference>
<evidence type="ECO:0000313" key="1">
    <source>
        <dbReference type="EMBL" id="WGK68861.1"/>
    </source>
</evidence>
<dbReference type="RefSeq" id="WP_326927048.1">
    <property type="nucleotide sequence ID" value="NZ_CP123443.1"/>
</dbReference>
<dbReference type="Proteomes" id="UP001228690">
    <property type="component" value="Chromosome"/>
</dbReference>
<gene>
    <name evidence="1" type="ORF">P0082_10285</name>
</gene>
<keyword evidence="2" id="KW-1185">Reference proteome</keyword>
<proteinExistence type="predicted"/>
<name>A0ABY8MG73_9SPIO</name>
<evidence type="ECO:0000313" key="2">
    <source>
        <dbReference type="Proteomes" id="UP001228690"/>
    </source>
</evidence>
<protein>
    <submittedName>
        <fullName evidence="1">DUF2225 domain-containing protein</fullName>
    </submittedName>
</protein>
<accession>A0ABY8MG73</accession>
<dbReference type="Pfam" id="PF09986">
    <property type="entry name" value="DUF2225"/>
    <property type="match status" value="1"/>
</dbReference>
<sequence>MASGAVTGKNGSGEPSKVSFFNSQKRTCPVCEESFKREELLTGGGRLNAKALTDELHRLFQPTEKYGNVHPLIYSIWTCPNCYYSAFREDFSKPKKDTLINLQTKVAMQMRKGVVEGIFDDINFSGYRHLEEGISAYIIGIYSYEHFPKTQAPILKQGICAIRAAWLAVHLHDENPGENYDYLARILYRKAGYFYSRAIELNDIAEQPLTTTAIINYGPGADHNFGLDGAIYLAGMLQFKYGQRSDVDLRIKRLKEAKIMIARLVGSGRASQSKPTVILNHSRDLYGRINEELGTLCGL</sequence>
<dbReference type="EMBL" id="CP123443">
    <property type="protein sequence ID" value="WGK68861.1"/>
    <property type="molecule type" value="Genomic_DNA"/>
</dbReference>
<organism evidence="1 2">
    <name type="scientific">Candidatus Haliotispira prima</name>
    <dbReference type="NCBI Taxonomy" id="3034016"/>
    <lineage>
        <taxon>Bacteria</taxon>
        <taxon>Pseudomonadati</taxon>
        <taxon>Spirochaetota</taxon>
        <taxon>Spirochaetia</taxon>
        <taxon>Spirochaetales</taxon>
        <taxon>Spirochaetaceae</taxon>
        <taxon>Candidatus Haliotispira</taxon>
    </lineage>
</organism>
<dbReference type="InterPro" id="IPR018708">
    <property type="entry name" value="DUF2225"/>
</dbReference>